<dbReference type="PANTHER" id="PTHR11606">
    <property type="entry name" value="GLUTAMATE DEHYDROGENASE"/>
    <property type="match status" value="1"/>
</dbReference>
<sequence length="420" mass="45958">MTKLNQMFMAKINPFKSAMQQLANAAQILKLNPRVLSQLKSPKRTLSVSVPVEMDNGELKVFEGFRVQYNDARGPFKGGLRFHPQVNLDEIKALAFWMAIKNAVVGVPYGGGKGGIVVNPKKLSKRELERLSRQFIGLIYKDIGPHVDVPAPDVNTTPEIMAWMADEYSKLVGSWQPAVITGKPLHLGGSRGREEATGFGGVVILKQAANALRLKRGASVAIQGFGNVGLFFARLANAAGFKVVAVSDSQGAIYNPRGLDIGKVEAHKKALGSLTHFPGAVNLTNEKLLQLPVDVLVPAALENQIHKGNAKKIQAKLIVEMANGPTTPEADVILHRRGVWVVPDVLANSGGVATSYLEWSQNLSGFYWGRDEVLKKLTGYMVEAWKNILREREKYQTDFRNAAFILALKRIADAMESRGN</sequence>
<dbReference type="FunFam" id="3.40.50.10860:FF:000003">
    <property type="entry name" value="Glutamate dehydrogenase"/>
    <property type="match status" value="1"/>
</dbReference>
<dbReference type="InterPro" id="IPR006097">
    <property type="entry name" value="Glu/Leu/Phe/Val/Trp_DH_dimer"/>
</dbReference>
<dbReference type="InterPro" id="IPR036291">
    <property type="entry name" value="NAD(P)-bd_dom_sf"/>
</dbReference>
<feature type="site" description="Important for catalysis" evidence="6">
    <location>
        <position position="153"/>
    </location>
</feature>
<comment type="caution">
    <text evidence="9">The sequence shown here is derived from an EMBL/GenBank/DDBJ whole genome shotgun (WGS) entry which is preliminary data.</text>
</comment>
<feature type="domain" description="Glutamate/phenylalanine/leucine/valine/L-tryptophan dehydrogenase C-terminal" evidence="8">
    <location>
        <begin position="190"/>
        <end position="419"/>
    </location>
</feature>
<dbReference type="GO" id="GO:0000166">
    <property type="term" value="F:nucleotide binding"/>
    <property type="evidence" value="ECO:0007669"/>
    <property type="project" value="UniProtKB-KW"/>
</dbReference>
<keyword evidence="5" id="KW-0520">NAD</keyword>
<dbReference type="PRINTS" id="PR00082">
    <property type="entry name" value="GLFDHDRGNASE"/>
</dbReference>
<evidence type="ECO:0000259" key="8">
    <source>
        <dbReference type="SMART" id="SM00839"/>
    </source>
</evidence>
<feature type="binding site" evidence="5">
    <location>
        <position position="227"/>
    </location>
    <ligand>
        <name>NAD(+)</name>
        <dbReference type="ChEBI" id="CHEBI:57540"/>
    </ligand>
</feature>
<accession>A0A1F5PKT0</accession>
<dbReference type="Gene3D" id="3.40.50.720">
    <property type="entry name" value="NAD(P)-binding Rossmann-like Domain"/>
    <property type="match status" value="1"/>
</dbReference>
<evidence type="ECO:0000256" key="3">
    <source>
        <dbReference type="PIRNR" id="PIRNR000185"/>
    </source>
</evidence>
<dbReference type="SUPFAM" id="SSF53223">
    <property type="entry name" value="Aminoacid dehydrogenase-like, N-terminal domain"/>
    <property type="match status" value="1"/>
</dbReference>
<feature type="binding site" evidence="5">
    <location>
        <position position="197"/>
    </location>
    <ligand>
        <name>NAD(+)</name>
        <dbReference type="ChEBI" id="CHEBI:57540"/>
    </ligand>
</feature>
<feature type="binding site" evidence="5">
    <location>
        <position position="101"/>
    </location>
    <ligand>
        <name>substrate</name>
    </ligand>
</feature>
<dbReference type="SMART" id="SM00839">
    <property type="entry name" value="ELFV_dehydrog"/>
    <property type="match status" value="1"/>
</dbReference>
<dbReference type="PANTHER" id="PTHR11606:SF13">
    <property type="entry name" value="GLUTAMATE DEHYDROGENASE 1, MITOCHONDRIAL"/>
    <property type="match status" value="1"/>
</dbReference>
<dbReference type="GO" id="GO:0006538">
    <property type="term" value="P:L-glutamate catabolic process"/>
    <property type="evidence" value="ECO:0007669"/>
    <property type="project" value="TreeGrafter"/>
</dbReference>
<dbReference type="Pfam" id="PF02812">
    <property type="entry name" value="ELFV_dehydrog_N"/>
    <property type="match status" value="1"/>
</dbReference>
<proteinExistence type="inferred from homology"/>
<dbReference type="Proteomes" id="UP000177682">
    <property type="component" value="Unassembled WGS sequence"/>
</dbReference>
<dbReference type="CDD" id="cd01076">
    <property type="entry name" value="NAD_bind_1_Glu_DH"/>
    <property type="match status" value="1"/>
</dbReference>
<reference evidence="9 10" key="1">
    <citation type="journal article" date="2016" name="Nat. Commun.">
        <title>Thousands of microbial genomes shed light on interconnected biogeochemical processes in an aquifer system.</title>
        <authorList>
            <person name="Anantharaman K."/>
            <person name="Brown C.T."/>
            <person name="Hug L.A."/>
            <person name="Sharon I."/>
            <person name="Castelle C.J."/>
            <person name="Probst A.J."/>
            <person name="Thomas B.C."/>
            <person name="Singh A."/>
            <person name="Wilkins M.J."/>
            <person name="Karaoz U."/>
            <person name="Brodie E.L."/>
            <person name="Williams K.H."/>
            <person name="Hubbard S.S."/>
            <person name="Banfield J.F."/>
        </authorList>
    </citation>
    <scope>NUCLEOTIDE SEQUENCE [LARGE SCALE GENOMIC DNA]</scope>
</reference>
<dbReference type="PIRSF" id="PIRSF000185">
    <property type="entry name" value="Glu_DH"/>
    <property type="match status" value="1"/>
</dbReference>
<dbReference type="InterPro" id="IPR046346">
    <property type="entry name" value="Aminoacid_DH-like_N_sf"/>
</dbReference>
<keyword evidence="5" id="KW-0547">Nucleotide-binding</keyword>
<evidence type="ECO:0000256" key="1">
    <source>
        <dbReference type="ARBA" id="ARBA00006382"/>
    </source>
</evidence>
<name>A0A1F5PKT0_9BACT</name>
<evidence type="ECO:0000313" key="10">
    <source>
        <dbReference type="Proteomes" id="UP000177682"/>
    </source>
</evidence>
<dbReference type="InterPro" id="IPR006096">
    <property type="entry name" value="Glu/Leu/Phe/Val/Trp_DH_C"/>
</dbReference>
<feature type="active site" description="Proton donor" evidence="4">
    <location>
        <position position="113"/>
    </location>
</feature>
<evidence type="ECO:0000256" key="7">
    <source>
        <dbReference type="RuleBase" id="RU004417"/>
    </source>
</evidence>
<keyword evidence="2 3" id="KW-0560">Oxidoreductase</keyword>
<evidence type="ECO:0000256" key="4">
    <source>
        <dbReference type="PIRSR" id="PIRSR000185-1"/>
    </source>
</evidence>
<dbReference type="SUPFAM" id="SSF51735">
    <property type="entry name" value="NAD(P)-binding Rossmann-fold domains"/>
    <property type="match status" value="1"/>
</dbReference>
<evidence type="ECO:0000256" key="6">
    <source>
        <dbReference type="PIRSR" id="PIRSR000185-3"/>
    </source>
</evidence>
<evidence type="ECO:0000256" key="5">
    <source>
        <dbReference type="PIRSR" id="PIRSR000185-2"/>
    </source>
</evidence>
<evidence type="ECO:0000256" key="2">
    <source>
        <dbReference type="ARBA" id="ARBA00023002"/>
    </source>
</evidence>
<dbReference type="AlphaFoldDB" id="A0A1F5PKT0"/>
<gene>
    <name evidence="9" type="ORF">A3E29_04050</name>
</gene>
<dbReference type="InterPro" id="IPR014362">
    <property type="entry name" value="Glu_DH"/>
</dbReference>
<dbReference type="InterPro" id="IPR033524">
    <property type="entry name" value="Glu/Leu/Phe/Val_DH_AS"/>
</dbReference>
<organism evidence="9 10">
    <name type="scientific">Candidatus Doudnabacteria bacterium RIFCSPHIGHO2_12_FULL_48_16</name>
    <dbReference type="NCBI Taxonomy" id="1817838"/>
    <lineage>
        <taxon>Bacteria</taxon>
        <taxon>Candidatus Doudnaibacteriota</taxon>
    </lineage>
</organism>
<protein>
    <recommendedName>
        <fullName evidence="3">Glutamate dehydrogenase</fullName>
    </recommendedName>
</protein>
<feature type="binding site" evidence="5">
    <location>
        <position position="77"/>
    </location>
    <ligand>
        <name>substrate</name>
    </ligand>
</feature>
<comment type="similarity">
    <text evidence="1 3 7">Belongs to the Glu/Leu/Phe/Val dehydrogenases family.</text>
</comment>
<dbReference type="PROSITE" id="PS00074">
    <property type="entry name" value="GLFV_DEHYDROGENASE"/>
    <property type="match status" value="1"/>
</dbReference>
<dbReference type="Pfam" id="PF00208">
    <property type="entry name" value="ELFV_dehydrog"/>
    <property type="match status" value="1"/>
</dbReference>
<dbReference type="Gene3D" id="3.40.50.10860">
    <property type="entry name" value="Leucine Dehydrogenase, chain A, domain 1"/>
    <property type="match status" value="1"/>
</dbReference>
<dbReference type="GO" id="GO:0004352">
    <property type="term" value="F:glutamate dehydrogenase (NAD+) activity"/>
    <property type="evidence" value="ECO:0007669"/>
    <property type="project" value="TreeGrafter"/>
</dbReference>
<dbReference type="EMBL" id="MFEY01000007">
    <property type="protein sequence ID" value="OGE90414.1"/>
    <property type="molecule type" value="Genomic_DNA"/>
</dbReference>
<dbReference type="InterPro" id="IPR033922">
    <property type="entry name" value="NAD_bind_Glu_DH"/>
</dbReference>
<feature type="binding site" evidence="5">
    <location>
        <position position="355"/>
    </location>
    <ligand>
        <name>substrate</name>
    </ligand>
</feature>
<evidence type="ECO:0000313" key="9">
    <source>
        <dbReference type="EMBL" id="OGE90414.1"/>
    </source>
</evidence>
<dbReference type="InterPro" id="IPR006095">
    <property type="entry name" value="Glu/Leu/Phe/Val/Trp_DH"/>
</dbReference>